<evidence type="ECO:0000256" key="1">
    <source>
        <dbReference type="SAM" id="MobiDB-lite"/>
    </source>
</evidence>
<reference evidence="2" key="1">
    <citation type="journal article" date="2015" name="Nature">
        <title>Complex archaea that bridge the gap between prokaryotes and eukaryotes.</title>
        <authorList>
            <person name="Spang A."/>
            <person name="Saw J.H."/>
            <person name="Jorgensen S.L."/>
            <person name="Zaremba-Niedzwiedzka K."/>
            <person name="Martijn J."/>
            <person name="Lind A.E."/>
            <person name="van Eijk R."/>
            <person name="Schleper C."/>
            <person name="Guy L."/>
            <person name="Ettema T.J."/>
        </authorList>
    </citation>
    <scope>NUCLEOTIDE SEQUENCE</scope>
</reference>
<organism evidence="2">
    <name type="scientific">marine sediment metagenome</name>
    <dbReference type="NCBI Taxonomy" id="412755"/>
    <lineage>
        <taxon>unclassified sequences</taxon>
        <taxon>metagenomes</taxon>
        <taxon>ecological metagenomes</taxon>
    </lineage>
</organism>
<protein>
    <submittedName>
        <fullName evidence="2">Uncharacterized protein</fullName>
    </submittedName>
</protein>
<gene>
    <name evidence="2" type="ORF">LCGC14_3055590</name>
</gene>
<feature type="region of interest" description="Disordered" evidence="1">
    <location>
        <begin position="1"/>
        <end position="22"/>
    </location>
</feature>
<comment type="caution">
    <text evidence="2">The sequence shown here is derived from an EMBL/GenBank/DDBJ whole genome shotgun (WGS) entry which is preliminary data.</text>
</comment>
<proteinExistence type="predicted"/>
<dbReference type="EMBL" id="LAZR01064540">
    <property type="protein sequence ID" value="KKK57325.1"/>
    <property type="molecule type" value="Genomic_DNA"/>
</dbReference>
<feature type="non-terminal residue" evidence="2">
    <location>
        <position position="1"/>
    </location>
</feature>
<sequence>STTSTDDAVGDAQLIRVEVKET</sequence>
<dbReference type="AlphaFoldDB" id="A0A0F8X8N8"/>
<name>A0A0F8X8N8_9ZZZZ</name>
<evidence type="ECO:0000313" key="2">
    <source>
        <dbReference type="EMBL" id="KKK57325.1"/>
    </source>
</evidence>
<accession>A0A0F8X8N8</accession>